<sequence length="218" mass="22394">MTATPPIRVVLADDHPVVRRGLAALLDSVEGVAVVGQAATGREAVREAQLLAPDVVLMDVQMPDLDGVEATRRIAAAIPGVAVLVLTMHDDDETVLAALRAGARGYLLKGADQEEIRRAVHAVVAGEMIVAPGAAAHVVARLAAPAAPAVPFPELTPRERDVLDALARGRPNGTIAADLGLAPKTVGNHVSAIFTKLGVATRAEAVVRARHEGLGGSG</sequence>
<evidence type="ECO:0000313" key="7">
    <source>
        <dbReference type="Proteomes" id="UP001500928"/>
    </source>
</evidence>
<accession>A0ABP9APD5</accession>
<dbReference type="InterPro" id="IPR016032">
    <property type="entry name" value="Sig_transdc_resp-reg_C-effctor"/>
</dbReference>
<dbReference type="SUPFAM" id="SSF46894">
    <property type="entry name" value="C-terminal effector domain of the bipartite response regulators"/>
    <property type="match status" value="1"/>
</dbReference>
<dbReference type="RefSeq" id="WP_345413092.1">
    <property type="nucleotide sequence ID" value="NZ_BAABHO010000010.1"/>
</dbReference>
<dbReference type="PANTHER" id="PTHR43214">
    <property type="entry name" value="TWO-COMPONENT RESPONSE REGULATOR"/>
    <property type="match status" value="1"/>
</dbReference>
<dbReference type="InterPro" id="IPR058245">
    <property type="entry name" value="NreC/VraR/RcsB-like_REC"/>
</dbReference>
<dbReference type="PROSITE" id="PS00622">
    <property type="entry name" value="HTH_LUXR_1"/>
    <property type="match status" value="1"/>
</dbReference>
<dbReference type="InterPro" id="IPR001789">
    <property type="entry name" value="Sig_transdc_resp-reg_receiver"/>
</dbReference>
<dbReference type="PROSITE" id="PS50043">
    <property type="entry name" value="HTH_LUXR_2"/>
    <property type="match status" value="1"/>
</dbReference>
<organism evidence="6 7">
    <name type="scientific">Actinomycetospora chlora</name>
    <dbReference type="NCBI Taxonomy" id="663608"/>
    <lineage>
        <taxon>Bacteria</taxon>
        <taxon>Bacillati</taxon>
        <taxon>Actinomycetota</taxon>
        <taxon>Actinomycetes</taxon>
        <taxon>Pseudonocardiales</taxon>
        <taxon>Pseudonocardiaceae</taxon>
        <taxon>Actinomycetospora</taxon>
    </lineage>
</organism>
<dbReference type="Gene3D" id="3.40.50.2300">
    <property type="match status" value="1"/>
</dbReference>
<evidence type="ECO:0000313" key="6">
    <source>
        <dbReference type="EMBL" id="GAA4784373.1"/>
    </source>
</evidence>
<keyword evidence="1 3" id="KW-0597">Phosphoprotein</keyword>
<keyword evidence="7" id="KW-1185">Reference proteome</keyword>
<dbReference type="InterPro" id="IPR039420">
    <property type="entry name" value="WalR-like"/>
</dbReference>
<dbReference type="InterPro" id="IPR000792">
    <property type="entry name" value="Tscrpt_reg_LuxR_C"/>
</dbReference>
<dbReference type="SMART" id="SM00448">
    <property type="entry name" value="REC"/>
    <property type="match status" value="1"/>
</dbReference>
<dbReference type="PROSITE" id="PS50110">
    <property type="entry name" value="RESPONSE_REGULATORY"/>
    <property type="match status" value="1"/>
</dbReference>
<evidence type="ECO:0000256" key="1">
    <source>
        <dbReference type="ARBA" id="ARBA00022553"/>
    </source>
</evidence>
<gene>
    <name evidence="6" type="ORF">GCM10023200_17510</name>
</gene>
<dbReference type="SUPFAM" id="SSF52172">
    <property type="entry name" value="CheY-like"/>
    <property type="match status" value="1"/>
</dbReference>
<dbReference type="PRINTS" id="PR00038">
    <property type="entry name" value="HTHLUXR"/>
</dbReference>
<name>A0ABP9APD5_9PSEU</name>
<evidence type="ECO:0000256" key="2">
    <source>
        <dbReference type="ARBA" id="ARBA00023125"/>
    </source>
</evidence>
<dbReference type="Proteomes" id="UP001500928">
    <property type="component" value="Unassembled WGS sequence"/>
</dbReference>
<dbReference type="EMBL" id="BAABHO010000010">
    <property type="protein sequence ID" value="GAA4784373.1"/>
    <property type="molecule type" value="Genomic_DNA"/>
</dbReference>
<evidence type="ECO:0000259" key="5">
    <source>
        <dbReference type="PROSITE" id="PS50110"/>
    </source>
</evidence>
<dbReference type="PANTHER" id="PTHR43214:SF43">
    <property type="entry name" value="TWO-COMPONENT RESPONSE REGULATOR"/>
    <property type="match status" value="1"/>
</dbReference>
<evidence type="ECO:0000256" key="3">
    <source>
        <dbReference type="PROSITE-ProRule" id="PRU00169"/>
    </source>
</evidence>
<dbReference type="SMART" id="SM00421">
    <property type="entry name" value="HTH_LUXR"/>
    <property type="match status" value="1"/>
</dbReference>
<dbReference type="InterPro" id="IPR011006">
    <property type="entry name" value="CheY-like_superfamily"/>
</dbReference>
<dbReference type="CDD" id="cd06170">
    <property type="entry name" value="LuxR_C_like"/>
    <property type="match status" value="1"/>
</dbReference>
<reference evidence="7" key="1">
    <citation type="journal article" date="2019" name="Int. J. Syst. Evol. Microbiol.">
        <title>The Global Catalogue of Microorganisms (GCM) 10K type strain sequencing project: providing services to taxonomists for standard genome sequencing and annotation.</title>
        <authorList>
            <consortium name="The Broad Institute Genomics Platform"/>
            <consortium name="The Broad Institute Genome Sequencing Center for Infectious Disease"/>
            <person name="Wu L."/>
            <person name="Ma J."/>
        </authorList>
    </citation>
    <scope>NUCLEOTIDE SEQUENCE [LARGE SCALE GENOMIC DNA]</scope>
    <source>
        <strain evidence="7">JCM 17979</strain>
    </source>
</reference>
<feature type="modified residue" description="4-aspartylphosphate" evidence="3">
    <location>
        <position position="59"/>
    </location>
</feature>
<dbReference type="CDD" id="cd17535">
    <property type="entry name" value="REC_NarL-like"/>
    <property type="match status" value="1"/>
</dbReference>
<dbReference type="Pfam" id="PF00072">
    <property type="entry name" value="Response_reg"/>
    <property type="match status" value="1"/>
</dbReference>
<proteinExistence type="predicted"/>
<protein>
    <submittedName>
        <fullName evidence="6">Response regulator transcription factor</fullName>
    </submittedName>
</protein>
<evidence type="ECO:0000259" key="4">
    <source>
        <dbReference type="PROSITE" id="PS50043"/>
    </source>
</evidence>
<feature type="domain" description="Response regulatory" evidence="5">
    <location>
        <begin position="8"/>
        <end position="124"/>
    </location>
</feature>
<dbReference type="Pfam" id="PF00196">
    <property type="entry name" value="GerE"/>
    <property type="match status" value="1"/>
</dbReference>
<feature type="domain" description="HTH luxR-type" evidence="4">
    <location>
        <begin position="148"/>
        <end position="213"/>
    </location>
</feature>
<keyword evidence="2" id="KW-0238">DNA-binding</keyword>
<comment type="caution">
    <text evidence="6">The sequence shown here is derived from an EMBL/GenBank/DDBJ whole genome shotgun (WGS) entry which is preliminary data.</text>
</comment>